<keyword evidence="3" id="KW-0808">Transferase</keyword>
<dbReference type="OrthoDB" id="9811121at2"/>
<proteinExistence type="inferred from homology"/>
<keyword evidence="4" id="KW-1185">Reference proteome</keyword>
<dbReference type="PROSITE" id="PS01227">
    <property type="entry name" value="UPF0012"/>
    <property type="match status" value="1"/>
</dbReference>
<organism evidence="3 4">
    <name type="scientific">Paenibacillus rhizophilus</name>
    <dbReference type="NCBI Taxonomy" id="1850366"/>
    <lineage>
        <taxon>Bacteria</taxon>
        <taxon>Bacillati</taxon>
        <taxon>Bacillota</taxon>
        <taxon>Bacilli</taxon>
        <taxon>Bacillales</taxon>
        <taxon>Paenibacillaceae</taxon>
        <taxon>Paenibacillus</taxon>
    </lineage>
</organism>
<comment type="similarity">
    <text evidence="1">Belongs to the carbon-nitrogen hydrolase superfamily. NIT1/NIT2 family.</text>
</comment>
<name>A0A3N9P2Z5_9BACL</name>
<evidence type="ECO:0000313" key="4">
    <source>
        <dbReference type="Proteomes" id="UP000282529"/>
    </source>
</evidence>
<evidence type="ECO:0000313" key="3">
    <source>
        <dbReference type="EMBL" id="RQW10581.1"/>
    </source>
</evidence>
<dbReference type="InterPro" id="IPR003010">
    <property type="entry name" value="C-N_Hydrolase"/>
</dbReference>
<comment type="caution">
    <text evidence="3">The sequence shown here is derived from an EMBL/GenBank/DDBJ whole genome shotgun (WGS) entry which is preliminary data.</text>
</comment>
<dbReference type="Proteomes" id="UP000282529">
    <property type="component" value="Unassembled WGS sequence"/>
</dbReference>
<dbReference type="PROSITE" id="PS50263">
    <property type="entry name" value="CN_HYDROLASE"/>
    <property type="match status" value="1"/>
</dbReference>
<accession>A0A3N9P2Z5</accession>
<evidence type="ECO:0000256" key="1">
    <source>
        <dbReference type="ARBA" id="ARBA00010613"/>
    </source>
</evidence>
<dbReference type="Pfam" id="PF00795">
    <property type="entry name" value="CN_hydrolase"/>
    <property type="match status" value="1"/>
</dbReference>
<dbReference type="PANTHER" id="PTHR23088:SF50">
    <property type="entry name" value="HYDROLASE YHCX"/>
    <property type="match status" value="1"/>
</dbReference>
<dbReference type="GO" id="GO:0016746">
    <property type="term" value="F:acyltransferase activity"/>
    <property type="evidence" value="ECO:0007669"/>
    <property type="project" value="UniProtKB-KW"/>
</dbReference>
<dbReference type="InterPro" id="IPR036526">
    <property type="entry name" value="C-N_Hydrolase_sf"/>
</dbReference>
<feature type="domain" description="CN hydrolase" evidence="2">
    <location>
        <begin position="4"/>
        <end position="260"/>
    </location>
</feature>
<dbReference type="EMBL" id="RQPI01000008">
    <property type="protein sequence ID" value="RQW10581.1"/>
    <property type="molecule type" value="Genomic_DNA"/>
</dbReference>
<dbReference type="PANTHER" id="PTHR23088">
    <property type="entry name" value="NITRILASE-RELATED"/>
    <property type="match status" value="1"/>
</dbReference>
<dbReference type="RefSeq" id="WP_124696330.1">
    <property type="nucleotide sequence ID" value="NZ_JBHUFE010000010.1"/>
</dbReference>
<keyword evidence="3" id="KW-0012">Acyltransferase</keyword>
<dbReference type="Gene3D" id="3.60.110.10">
    <property type="entry name" value="Carbon-nitrogen hydrolase"/>
    <property type="match status" value="1"/>
</dbReference>
<dbReference type="CDD" id="cd07574">
    <property type="entry name" value="nitrilase_Rim1_like"/>
    <property type="match status" value="1"/>
</dbReference>
<dbReference type="SUPFAM" id="SSF56317">
    <property type="entry name" value="Carbon-nitrogen hydrolase"/>
    <property type="match status" value="1"/>
</dbReference>
<dbReference type="AlphaFoldDB" id="A0A3N9P2Z5"/>
<gene>
    <name evidence="3" type="ORF">EH198_15065</name>
</gene>
<sequence length="291" mass="32531">MTQLRIAVMQYGLSPIQTEAQFWDGLQSRIDEAVKEKADLLVFPEYTTAHLLSIVPAMSYEEACGYLDGITAVYRDFFQSASAKSGIAILAGTHICRDERRFVNKASLFFPDGRVETQNKLHLTPEEQRDWKLGYGDGLNVIGTPWGKLAILTCYDIEFPEAARIAADKGAELILCPSYTEAANGYYRVRNTCQARAIENQLFVALSGIVGELTEKRSQVDRGYGQAGLFAPCDFPFPPDGVIGAGEMNESMLVFATADFTMLRENRERGTVAPFYDRRPALYRKENESFK</sequence>
<dbReference type="InterPro" id="IPR001110">
    <property type="entry name" value="UPF0012_CS"/>
</dbReference>
<protein>
    <submittedName>
        <fullName evidence="3">Acyltransferase</fullName>
    </submittedName>
</protein>
<reference evidence="3 4" key="1">
    <citation type="submission" date="2018-11" db="EMBL/GenBank/DDBJ databases">
        <title>Genome sequence of strain 7197.</title>
        <authorList>
            <person name="Gao J."/>
            <person name="Sun J."/>
        </authorList>
    </citation>
    <scope>NUCLEOTIDE SEQUENCE [LARGE SCALE GENOMIC DNA]</scope>
    <source>
        <strain evidence="3 4">7197</strain>
    </source>
</reference>
<evidence type="ECO:0000259" key="2">
    <source>
        <dbReference type="PROSITE" id="PS50263"/>
    </source>
</evidence>